<sequence length="70" mass="7483">MPGPQNSNYLPTNSASSNGVADGTERAAANTADLMDLDETGALAESGNHEKLIHTDFYNDFGDLFDHVQL</sequence>
<evidence type="ECO:0000313" key="5">
    <source>
        <dbReference type="Proteomes" id="UP000050794"/>
    </source>
</evidence>
<protein>
    <submittedName>
        <fullName evidence="6">Catalase</fullName>
    </submittedName>
</protein>
<keyword evidence="5" id="KW-1185">Reference proteome</keyword>
<accession>A0A183U9X9</accession>
<keyword evidence="2" id="KW-0736">Signalosome</keyword>
<evidence type="ECO:0000256" key="2">
    <source>
        <dbReference type="ARBA" id="ARBA00022790"/>
    </source>
</evidence>
<dbReference type="AlphaFoldDB" id="A0A183U9X9"/>
<name>A0A183U9X9_TOXCA</name>
<dbReference type="WBParaSite" id="TCNE_0000529901-mRNA-1">
    <property type="protein sequence ID" value="TCNE_0000529901-mRNA-1"/>
    <property type="gene ID" value="TCNE_0000529901"/>
</dbReference>
<dbReference type="GO" id="GO:0008180">
    <property type="term" value="C:COP9 signalosome"/>
    <property type="evidence" value="ECO:0007669"/>
    <property type="project" value="UniProtKB-KW"/>
</dbReference>
<evidence type="ECO:0000256" key="3">
    <source>
        <dbReference type="SAM" id="MobiDB-lite"/>
    </source>
</evidence>
<evidence type="ECO:0000256" key="1">
    <source>
        <dbReference type="ARBA" id="ARBA00009162"/>
    </source>
</evidence>
<organism evidence="5 6">
    <name type="scientific">Toxocara canis</name>
    <name type="common">Canine roundworm</name>
    <dbReference type="NCBI Taxonomy" id="6265"/>
    <lineage>
        <taxon>Eukaryota</taxon>
        <taxon>Metazoa</taxon>
        <taxon>Ecdysozoa</taxon>
        <taxon>Nematoda</taxon>
        <taxon>Chromadorea</taxon>
        <taxon>Rhabditida</taxon>
        <taxon>Spirurina</taxon>
        <taxon>Ascaridomorpha</taxon>
        <taxon>Ascaridoidea</taxon>
        <taxon>Toxocaridae</taxon>
        <taxon>Toxocara</taxon>
    </lineage>
</organism>
<dbReference type="InterPro" id="IPR029391">
    <property type="entry name" value="CSN9_metazoa"/>
</dbReference>
<dbReference type="Pfam" id="PF15004">
    <property type="entry name" value="MYEOV2"/>
    <property type="match status" value="1"/>
</dbReference>
<dbReference type="EMBL" id="UYWY01012682">
    <property type="protein sequence ID" value="VDM34869.1"/>
    <property type="molecule type" value="Genomic_DNA"/>
</dbReference>
<dbReference type="Proteomes" id="UP000050794">
    <property type="component" value="Unassembled WGS sequence"/>
</dbReference>
<comment type="similarity">
    <text evidence="1">Belongs to the CSN9 family.</text>
</comment>
<feature type="compositionally biased region" description="Polar residues" evidence="3">
    <location>
        <begin position="1"/>
        <end position="19"/>
    </location>
</feature>
<reference evidence="6" key="1">
    <citation type="submission" date="2016-06" db="UniProtKB">
        <authorList>
            <consortium name="WormBaseParasite"/>
        </authorList>
    </citation>
    <scope>IDENTIFICATION</scope>
</reference>
<gene>
    <name evidence="4" type="ORF">TCNE_LOCUS5300</name>
</gene>
<evidence type="ECO:0000313" key="4">
    <source>
        <dbReference type="EMBL" id="VDM34869.1"/>
    </source>
</evidence>
<feature type="region of interest" description="Disordered" evidence="3">
    <location>
        <begin position="1"/>
        <end position="27"/>
    </location>
</feature>
<proteinExistence type="inferred from homology"/>
<reference evidence="4 5" key="2">
    <citation type="submission" date="2018-11" db="EMBL/GenBank/DDBJ databases">
        <authorList>
            <consortium name="Pathogen Informatics"/>
        </authorList>
    </citation>
    <scope>NUCLEOTIDE SEQUENCE [LARGE SCALE GENOMIC DNA]</scope>
</reference>
<evidence type="ECO:0000313" key="6">
    <source>
        <dbReference type="WBParaSite" id="TCNE_0000529901-mRNA-1"/>
    </source>
</evidence>